<dbReference type="EMBL" id="DRGN01000108">
    <property type="protein sequence ID" value="HEU00234.1"/>
    <property type="molecule type" value="Genomic_DNA"/>
</dbReference>
<evidence type="ECO:0000313" key="6">
    <source>
        <dbReference type="Proteomes" id="UP000885680"/>
    </source>
</evidence>
<dbReference type="Gene3D" id="3.40.50.1000">
    <property type="entry name" value="HAD superfamily/HAD-like"/>
    <property type="match status" value="1"/>
</dbReference>
<dbReference type="InterPro" id="IPR041492">
    <property type="entry name" value="HAD_2"/>
</dbReference>
<dbReference type="AlphaFoldDB" id="A0A9C9NFH7"/>
<name>A0A9C9NFH7_9HYPH</name>
<keyword evidence="5" id="KW-0378">Hydrolase</keyword>
<dbReference type="Proteomes" id="UP000885680">
    <property type="component" value="Unassembled WGS sequence"/>
</dbReference>
<dbReference type="InterPro" id="IPR036412">
    <property type="entry name" value="HAD-like_sf"/>
</dbReference>
<organism evidence="5 6">
    <name type="scientific">Aurantimonas coralicida</name>
    <dbReference type="NCBI Taxonomy" id="182270"/>
    <lineage>
        <taxon>Bacteria</taxon>
        <taxon>Pseudomonadati</taxon>
        <taxon>Pseudomonadota</taxon>
        <taxon>Alphaproteobacteria</taxon>
        <taxon>Hyphomicrobiales</taxon>
        <taxon>Aurantimonadaceae</taxon>
        <taxon>Aurantimonas</taxon>
    </lineage>
</organism>
<dbReference type="InterPro" id="IPR023198">
    <property type="entry name" value="PGP-like_dom2"/>
</dbReference>
<reference evidence="5" key="1">
    <citation type="journal article" date="2020" name="mSystems">
        <title>Genome- and Community-Level Interaction Insights into Carbon Utilization and Element Cycling Functions of Hydrothermarchaeota in Hydrothermal Sediment.</title>
        <authorList>
            <person name="Zhou Z."/>
            <person name="Liu Y."/>
            <person name="Xu W."/>
            <person name="Pan J."/>
            <person name="Luo Z.H."/>
            <person name="Li M."/>
        </authorList>
    </citation>
    <scope>NUCLEOTIDE SEQUENCE</scope>
    <source>
        <strain evidence="5">HyVt-347</strain>
    </source>
</reference>
<gene>
    <name evidence="5" type="ORF">ENH89_07745</name>
</gene>
<dbReference type="Gene3D" id="1.10.150.240">
    <property type="entry name" value="Putative phosphatase, domain 2"/>
    <property type="match status" value="1"/>
</dbReference>
<comment type="caution">
    <text evidence="5">The sequence shown here is derived from an EMBL/GenBank/DDBJ whole genome shotgun (WGS) entry which is preliminary data.</text>
</comment>
<evidence type="ECO:0000256" key="4">
    <source>
        <dbReference type="ARBA" id="ARBA00013078"/>
    </source>
</evidence>
<dbReference type="InterPro" id="IPR006439">
    <property type="entry name" value="HAD-SF_hydro_IA"/>
</dbReference>
<dbReference type="PANTHER" id="PTHR43434:SF1">
    <property type="entry name" value="PHOSPHOGLYCOLATE PHOSPHATASE"/>
    <property type="match status" value="1"/>
</dbReference>
<protein>
    <recommendedName>
        <fullName evidence="4">phosphoglycolate phosphatase</fullName>
        <ecNumber evidence="4">3.1.3.18</ecNumber>
    </recommendedName>
</protein>
<dbReference type="SUPFAM" id="SSF56784">
    <property type="entry name" value="HAD-like"/>
    <property type="match status" value="1"/>
</dbReference>
<dbReference type="EC" id="3.1.3.18" evidence="4"/>
<evidence type="ECO:0000313" key="5">
    <source>
        <dbReference type="EMBL" id="HEU00234.1"/>
    </source>
</evidence>
<comment type="similarity">
    <text evidence="3">Belongs to the HAD-like hydrolase superfamily. CbbY/CbbZ/Gph/YieH family.</text>
</comment>
<sequence>MPSQFPLDTFLTDRYIRRRQMEAVAAAKSAERQRDRSRPPMTSAMRHKALILFDVDGVILDSRRNMENAWASVRDELGVSVSFEAYFAEIGRPFPDIMARLGLAHAACTVERVFRRASSQSLHETPLFDGVVPMLSTLAESGRRLGIVTSKDSARTELVLDRLAVSFTVVMTPRDGLRGKPSPDHLLFAMARCNVDPANTVFVGDMDSDAEAARRSHVDYVHVDWGYGARPADCLFVAATPDDLTSFLLS</sequence>
<dbReference type="Pfam" id="PF13419">
    <property type="entry name" value="HAD_2"/>
    <property type="match status" value="1"/>
</dbReference>
<dbReference type="GO" id="GO:0006281">
    <property type="term" value="P:DNA repair"/>
    <property type="evidence" value="ECO:0007669"/>
    <property type="project" value="TreeGrafter"/>
</dbReference>
<dbReference type="SFLD" id="SFLDS00003">
    <property type="entry name" value="Haloacid_Dehalogenase"/>
    <property type="match status" value="1"/>
</dbReference>
<dbReference type="InterPro" id="IPR023214">
    <property type="entry name" value="HAD_sf"/>
</dbReference>
<dbReference type="GO" id="GO:0008967">
    <property type="term" value="F:phosphoglycolate phosphatase activity"/>
    <property type="evidence" value="ECO:0007669"/>
    <property type="project" value="UniProtKB-EC"/>
</dbReference>
<dbReference type="SFLD" id="SFLDG01129">
    <property type="entry name" value="C1.5:_HAD__Beta-PGM__Phosphata"/>
    <property type="match status" value="1"/>
</dbReference>
<dbReference type="InterPro" id="IPR050155">
    <property type="entry name" value="HAD-like_hydrolase_sf"/>
</dbReference>
<dbReference type="NCBIfam" id="TIGR01549">
    <property type="entry name" value="HAD-SF-IA-v1"/>
    <property type="match status" value="1"/>
</dbReference>
<proteinExistence type="inferred from homology"/>
<comment type="catalytic activity">
    <reaction evidence="1">
        <text>2-phosphoglycolate + H2O = glycolate + phosphate</text>
        <dbReference type="Rhea" id="RHEA:14369"/>
        <dbReference type="ChEBI" id="CHEBI:15377"/>
        <dbReference type="ChEBI" id="CHEBI:29805"/>
        <dbReference type="ChEBI" id="CHEBI:43474"/>
        <dbReference type="ChEBI" id="CHEBI:58033"/>
        <dbReference type="EC" id="3.1.3.18"/>
    </reaction>
</comment>
<dbReference type="PANTHER" id="PTHR43434">
    <property type="entry name" value="PHOSPHOGLYCOLATE PHOSPHATASE"/>
    <property type="match status" value="1"/>
</dbReference>
<evidence type="ECO:0000256" key="2">
    <source>
        <dbReference type="ARBA" id="ARBA00004818"/>
    </source>
</evidence>
<evidence type="ECO:0000256" key="3">
    <source>
        <dbReference type="ARBA" id="ARBA00006171"/>
    </source>
</evidence>
<comment type="pathway">
    <text evidence="2">Organic acid metabolism; glycolate biosynthesis; glycolate from 2-phosphoglycolate: step 1/1.</text>
</comment>
<evidence type="ECO:0000256" key="1">
    <source>
        <dbReference type="ARBA" id="ARBA00000830"/>
    </source>
</evidence>
<accession>A0A9C9NFH7</accession>